<accession>A0AB36ZYS2</accession>
<evidence type="ECO:0000313" key="2">
    <source>
        <dbReference type="EMBL" id="PPK61311.1"/>
    </source>
</evidence>
<dbReference type="SUPFAM" id="SSF48452">
    <property type="entry name" value="TPR-like"/>
    <property type="match status" value="1"/>
</dbReference>
<dbReference type="EMBL" id="PTIW01000011">
    <property type="protein sequence ID" value="PPK61311.1"/>
    <property type="molecule type" value="Genomic_DNA"/>
</dbReference>
<dbReference type="Pfam" id="PF06812">
    <property type="entry name" value="ImpA_N"/>
    <property type="match status" value="1"/>
</dbReference>
<proteinExistence type="predicted"/>
<dbReference type="InterPro" id="IPR017739">
    <property type="entry name" value="T6SS-assoc_VCA0119"/>
</dbReference>
<organism evidence="2 3">
    <name type="scientific">Malaciobacter marinus</name>
    <dbReference type="NCBI Taxonomy" id="505249"/>
    <lineage>
        <taxon>Bacteria</taxon>
        <taxon>Pseudomonadati</taxon>
        <taxon>Campylobacterota</taxon>
        <taxon>Epsilonproteobacteria</taxon>
        <taxon>Campylobacterales</taxon>
        <taxon>Arcobacteraceae</taxon>
        <taxon>Malaciobacter</taxon>
    </lineage>
</organism>
<name>A0AB36ZYS2_9BACT</name>
<dbReference type="PANTHER" id="PTHR37024:SF5">
    <property type="entry name" value="IMPA N-TERMINAL DOMAIN-CONTAINING PROTEIN"/>
    <property type="match status" value="1"/>
</dbReference>
<dbReference type="PANTHER" id="PTHR37024">
    <property type="entry name" value="TYPE VI SECRETION SYSTEM DUF2094 AND IMPA-RELATED DOMAIN PROTEIN"/>
    <property type="match status" value="1"/>
</dbReference>
<reference evidence="2 3" key="1">
    <citation type="submission" date="2018-02" db="EMBL/GenBank/DDBJ databases">
        <title>Subsurface microbial communities from deep shales in Ohio and West Virginia, USA.</title>
        <authorList>
            <person name="Wrighton K."/>
        </authorList>
    </citation>
    <scope>NUCLEOTIDE SEQUENCE [LARGE SCALE GENOMIC DNA]</scope>
    <source>
        <strain evidence="2 3">MARC-MIP3H16</strain>
    </source>
</reference>
<dbReference type="RefSeq" id="WP_079579865.1">
    <property type="nucleotide sequence ID" value="NZ_FUYO01000028.1"/>
</dbReference>
<feature type="domain" description="ImpA N-terminal" evidence="1">
    <location>
        <begin position="10"/>
        <end position="115"/>
    </location>
</feature>
<gene>
    <name evidence="2" type="ORF">B0F89_11181</name>
</gene>
<dbReference type="Pfam" id="PF16989">
    <property type="entry name" value="T6SS_VasJ"/>
    <property type="match status" value="1"/>
</dbReference>
<dbReference type="InterPro" id="IPR011990">
    <property type="entry name" value="TPR-like_helical_dom_sf"/>
</dbReference>
<evidence type="ECO:0000313" key="3">
    <source>
        <dbReference type="Proteomes" id="UP000239861"/>
    </source>
</evidence>
<evidence type="ECO:0000259" key="1">
    <source>
        <dbReference type="Pfam" id="PF06812"/>
    </source>
</evidence>
<comment type="caution">
    <text evidence="2">The sequence shown here is derived from an EMBL/GenBank/DDBJ whole genome shotgun (WGS) entry which is preliminary data.</text>
</comment>
<dbReference type="AlphaFoldDB" id="A0AB36ZYS2"/>
<protein>
    <submittedName>
        <fullName evidence="2">Type VI secretion system protein VasJ</fullName>
    </submittedName>
</protein>
<dbReference type="Proteomes" id="UP000239861">
    <property type="component" value="Unassembled WGS sequence"/>
</dbReference>
<dbReference type="InterPro" id="IPR010657">
    <property type="entry name" value="ImpA_N"/>
</dbReference>
<sequence>MSALILQSIDDSIVGKDFKYDDAFLSIEQEIDKSHSAFFDGSTDWELVLNSTQDFLINKSKDFKIATWWIYSCWKVNAFIGLEINLPIYINFINEFNDKLYPKSIKGKSNIIFWLEEQLTLEISQKSTSNIELFYELFCELNNTFNKLLKNEDIYFKKIINIFKTKLEENSAKEELKKQEQVNQTNNEENRLDSHKAIAFLREFKKDAAKLANFYREEDFIELKALRITRFLSWLETDGLPLNENSITQLNPPSILELDDVKELYKNSKYEEAVKLIEEIIEVSPFWFDGHYYIYKIFKKLNKEKQANEVKNLLIYFLKTNEGILDLKFKDNSSFASPKTKKWINENIQENPSSSSKNENDCDFEIDETLNFKEAINLIDKKYISSQNIKDKFLLRLKQMQLAIENNKESMALALFDELEKYIVKHNLIQWDAKLVSEVYVLFLSSFSNLQVENEQIEKYYSLLCKIDINSALKINI</sequence>